<feature type="region of interest" description="Disordered" evidence="1">
    <location>
        <begin position="77"/>
        <end position="99"/>
    </location>
</feature>
<dbReference type="EMBL" id="ASPP01003608">
    <property type="protein sequence ID" value="ETO33187.1"/>
    <property type="molecule type" value="Genomic_DNA"/>
</dbReference>
<dbReference type="Proteomes" id="UP000023152">
    <property type="component" value="Unassembled WGS sequence"/>
</dbReference>
<evidence type="ECO:0000313" key="2">
    <source>
        <dbReference type="EMBL" id="ETO33187.1"/>
    </source>
</evidence>
<reference evidence="2 3" key="1">
    <citation type="journal article" date="2013" name="Curr. Biol.">
        <title>The Genome of the Foraminiferan Reticulomyxa filosa.</title>
        <authorList>
            <person name="Glockner G."/>
            <person name="Hulsmann N."/>
            <person name="Schleicher M."/>
            <person name="Noegel A.A."/>
            <person name="Eichinger L."/>
            <person name="Gallinger C."/>
            <person name="Pawlowski J."/>
            <person name="Sierra R."/>
            <person name="Euteneuer U."/>
            <person name="Pillet L."/>
            <person name="Moustafa A."/>
            <person name="Platzer M."/>
            <person name="Groth M."/>
            <person name="Szafranski K."/>
            <person name="Schliwa M."/>
        </authorList>
    </citation>
    <scope>NUCLEOTIDE SEQUENCE [LARGE SCALE GENOMIC DNA]</scope>
</reference>
<dbReference type="AlphaFoldDB" id="X6P6E3"/>
<dbReference type="InterPro" id="IPR036812">
    <property type="entry name" value="NAD(P)_OxRdtase_dom_sf"/>
</dbReference>
<accession>X6P6E3</accession>
<dbReference type="Gene3D" id="3.20.20.100">
    <property type="entry name" value="NADP-dependent oxidoreductase domain"/>
    <property type="match status" value="1"/>
</dbReference>
<proteinExistence type="predicted"/>
<evidence type="ECO:0000313" key="3">
    <source>
        <dbReference type="Proteomes" id="UP000023152"/>
    </source>
</evidence>
<keyword evidence="3" id="KW-1185">Reference proteome</keyword>
<dbReference type="SUPFAM" id="SSF51430">
    <property type="entry name" value="NAD(P)-linked oxidoreductase"/>
    <property type="match status" value="1"/>
</dbReference>
<organism evidence="2 3">
    <name type="scientific">Reticulomyxa filosa</name>
    <dbReference type="NCBI Taxonomy" id="46433"/>
    <lineage>
        <taxon>Eukaryota</taxon>
        <taxon>Sar</taxon>
        <taxon>Rhizaria</taxon>
        <taxon>Retaria</taxon>
        <taxon>Foraminifera</taxon>
        <taxon>Monothalamids</taxon>
        <taxon>Reticulomyxidae</taxon>
        <taxon>Reticulomyxa</taxon>
    </lineage>
</organism>
<comment type="caution">
    <text evidence="2">The sequence shown here is derived from an EMBL/GenBank/DDBJ whole genome shotgun (WGS) entry which is preliminary data.</text>
</comment>
<feature type="compositionally biased region" description="Low complexity" evidence="1">
    <location>
        <begin position="80"/>
        <end position="98"/>
    </location>
</feature>
<protein>
    <submittedName>
        <fullName evidence="2">Uncharacterized protein</fullName>
    </submittedName>
</protein>
<gene>
    <name evidence="2" type="ORF">RFI_03920</name>
</gene>
<name>X6P6E3_RETFI</name>
<sequence length="184" mass="20720">MVKSNPLLLSPVVKGIAQRHSIFASDVLMKWYAYDNIAVVVRSNNIRHLQINLETLFLDTVLAKEEIYMIDRIGQQTGNGSQQKVDSASSSQSGSGKSDLLDEKTLKLQLYKSSKENIFIVTFFPYDVACFVAKLSNRSTLNKSALNNILSFQLQKRKASSSIPIFFGLFDYTKKELAKKLIFV</sequence>
<evidence type="ECO:0000256" key="1">
    <source>
        <dbReference type="SAM" id="MobiDB-lite"/>
    </source>
</evidence>